<keyword evidence="1" id="KW-0812">Transmembrane</keyword>
<accession>A0A2V3VNN6</accession>
<sequence>MGKRTLITGIVVGASLGGLVSLLNEDARKYAKELVTSSCNTLSYYAKNPSEAVSTVRDTVLTLNETIESNTGSAVNALEQVESSLNKVLKK</sequence>
<comment type="caution">
    <text evidence="2">The sequence shown here is derived from an EMBL/GenBank/DDBJ whole genome shotgun (WGS) entry which is preliminary data.</text>
</comment>
<keyword evidence="1" id="KW-0472">Membrane</keyword>
<dbReference type="OrthoDB" id="2353585at2"/>
<dbReference type="Proteomes" id="UP000247978">
    <property type="component" value="Unassembled WGS sequence"/>
</dbReference>
<keyword evidence="1" id="KW-1133">Transmembrane helix</keyword>
<feature type="transmembrane region" description="Helical" evidence="1">
    <location>
        <begin position="6"/>
        <end position="23"/>
    </location>
</feature>
<dbReference type="EMBL" id="QJJQ01000018">
    <property type="protein sequence ID" value="PXW82471.1"/>
    <property type="molecule type" value="Genomic_DNA"/>
</dbReference>
<evidence type="ECO:0000256" key="1">
    <source>
        <dbReference type="SAM" id="Phobius"/>
    </source>
</evidence>
<name>A0A2V3VNN6_9BACI</name>
<protein>
    <recommendedName>
        <fullName evidence="4">Gas vesicle protein</fullName>
    </recommendedName>
</protein>
<evidence type="ECO:0008006" key="4">
    <source>
        <dbReference type="Google" id="ProtNLM"/>
    </source>
</evidence>
<evidence type="ECO:0000313" key="2">
    <source>
        <dbReference type="EMBL" id="PXW82471.1"/>
    </source>
</evidence>
<dbReference type="AlphaFoldDB" id="A0A2V3VNN6"/>
<proteinExistence type="predicted"/>
<organism evidence="2 3">
    <name type="scientific">Pseudogracilibacillus auburnensis</name>
    <dbReference type="NCBI Taxonomy" id="1494959"/>
    <lineage>
        <taxon>Bacteria</taxon>
        <taxon>Bacillati</taxon>
        <taxon>Bacillota</taxon>
        <taxon>Bacilli</taxon>
        <taxon>Bacillales</taxon>
        <taxon>Bacillaceae</taxon>
        <taxon>Pseudogracilibacillus</taxon>
    </lineage>
</organism>
<reference evidence="2 3" key="1">
    <citation type="submission" date="2018-05" db="EMBL/GenBank/DDBJ databases">
        <title>Genomic Encyclopedia of Type Strains, Phase IV (KMG-IV): sequencing the most valuable type-strain genomes for metagenomic binning, comparative biology and taxonomic classification.</title>
        <authorList>
            <person name="Goeker M."/>
        </authorList>
    </citation>
    <scope>NUCLEOTIDE SEQUENCE [LARGE SCALE GENOMIC DNA]</scope>
    <source>
        <strain evidence="2 3">DSM 28556</strain>
    </source>
</reference>
<evidence type="ECO:0000313" key="3">
    <source>
        <dbReference type="Proteomes" id="UP000247978"/>
    </source>
</evidence>
<gene>
    <name evidence="2" type="ORF">DFR56_11847</name>
</gene>
<keyword evidence="3" id="KW-1185">Reference proteome</keyword>
<dbReference type="RefSeq" id="WP_110397080.1">
    <property type="nucleotide sequence ID" value="NZ_JADIJL010000001.1"/>
</dbReference>